<comment type="similarity">
    <text evidence="1">Belongs to the Gfa family.</text>
</comment>
<proteinExistence type="inferred from homology"/>
<evidence type="ECO:0000256" key="3">
    <source>
        <dbReference type="ARBA" id="ARBA00022833"/>
    </source>
</evidence>
<dbReference type="Pfam" id="PF04828">
    <property type="entry name" value="GFA"/>
    <property type="match status" value="1"/>
</dbReference>
<evidence type="ECO:0000259" key="5">
    <source>
        <dbReference type="PROSITE" id="PS51891"/>
    </source>
</evidence>
<dbReference type="GO" id="GO:0016846">
    <property type="term" value="F:carbon-sulfur lyase activity"/>
    <property type="evidence" value="ECO:0007669"/>
    <property type="project" value="InterPro"/>
</dbReference>
<keyword evidence="7" id="KW-1185">Reference proteome</keyword>
<dbReference type="Gene3D" id="3.90.1590.10">
    <property type="entry name" value="glutathione-dependent formaldehyde- activating enzyme (gfa)"/>
    <property type="match status" value="1"/>
</dbReference>
<evidence type="ECO:0000256" key="4">
    <source>
        <dbReference type="ARBA" id="ARBA00023239"/>
    </source>
</evidence>
<dbReference type="PANTHER" id="PTHR33337:SF40">
    <property type="entry name" value="CENP-V_GFA DOMAIN-CONTAINING PROTEIN-RELATED"/>
    <property type="match status" value="1"/>
</dbReference>
<sequence length="133" mass="14491">MTEYSGSCLCNAITFTVTGFSDRVANCHCSMCRKFHGAAFGTLVAVQGLSWLTGRESLQDFEAANGTVRSFCVRCGSSLGFRSKGADLDQIELAIAAFDDALPVVIDAQIYTRHKANWCELIDRVPAFPEGRE</sequence>
<reference evidence="6" key="2">
    <citation type="submission" date="2020-09" db="EMBL/GenBank/DDBJ databases">
        <authorList>
            <person name="Sun Q."/>
            <person name="Kim S."/>
        </authorList>
    </citation>
    <scope>NUCLEOTIDE SEQUENCE</scope>
    <source>
        <strain evidence="6">KCTC 12711</strain>
    </source>
</reference>
<dbReference type="EMBL" id="BMXA01000008">
    <property type="protein sequence ID" value="GHA20268.1"/>
    <property type="molecule type" value="Genomic_DNA"/>
</dbReference>
<dbReference type="AlphaFoldDB" id="A0A918S140"/>
<organism evidence="6 7">
    <name type="scientific">Arenicella chitinivorans</name>
    <dbReference type="NCBI Taxonomy" id="1329800"/>
    <lineage>
        <taxon>Bacteria</taxon>
        <taxon>Pseudomonadati</taxon>
        <taxon>Pseudomonadota</taxon>
        <taxon>Gammaproteobacteria</taxon>
        <taxon>Arenicellales</taxon>
        <taxon>Arenicellaceae</taxon>
        <taxon>Arenicella</taxon>
    </lineage>
</organism>
<dbReference type="Proteomes" id="UP000614811">
    <property type="component" value="Unassembled WGS sequence"/>
</dbReference>
<evidence type="ECO:0000313" key="7">
    <source>
        <dbReference type="Proteomes" id="UP000614811"/>
    </source>
</evidence>
<dbReference type="SUPFAM" id="SSF51316">
    <property type="entry name" value="Mss4-like"/>
    <property type="match status" value="1"/>
</dbReference>
<dbReference type="PROSITE" id="PS51891">
    <property type="entry name" value="CENP_V_GFA"/>
    <property type="match status" value="1"/>
</dbReference>
<name>A0A918S140_9GAMM</name>
<dbReference type="PANTHER" id="PTHR33337">
    <property type="entry name" value="GFA DOMAIN-CONTAINING PROTEIN"/>
    <property type="match status" value="1"/>
</dbReference>
<dbReference type="GO" id="GO:0046872">
    <property type="term" value="F:metal ion binding"/>
    <property type="evidence" value="ECO:0007669"/>
    <property type="project" value="UniProtKB-KW"/>
</dbReference>
<evidence type="ECO:0000313" key="6">
    <source>
        <dbReference type="EMBL" id="GHA20268.1"/>
    </source>
</evidence>
<dbReference type="RefSeq" id="WP_229794337.1">
    <property type="nucleotide sequence ID" value="NZ_BMXA01000008.1"/>
</dbReference>
<evidence type="ECO:0000256" key="1">
    <source>
        <dbReference type="ARBA" id="ARBA00005495"/>
    </source>
</evidence>
<keyword evidence="2" id="KW-0479">Metal-binding</keyword>
<dbReference type="InterPro" id="IPR006913">
    <property type="entry name" value="CENP-V/GFA"/>
</dbReference>
<keyword evidence="3" id="KW-0862">Zinc</keyword>
<dbReference type="InterPro" id="IPR011057">
    <property type="entry name" value="Mss4-like_sf"/>
</dbReference>
<gene>
    <name evidence="6" type="ORF">GCM10008090_32810</name>
</gene>
<comment type="caution">
    <text evidence="6">The sequence shown here is derived from an EMBL/GenBank/DDBJ whole genome shotgun (WGS) entry which is preliminary data.</text>
</comment>
<evidence type="ECO:0000256" key="2">
    <source>
        <dbReference type="ARBA" id="ARBA00022723"/>
    </source>
</evidence>
<accession>A0A918S140</accession>
<protein>
    <recommendedName>
        <fullName evidence="5">CENP-V/GFA domain-containing protein</fullName>
    </recommendedName>
</protein>
<reference evidence="6" key="1">
    <citation type="journal article" date="2014" name="Int. J. Syst. Evol. Microbiol.">
        <title>Complete genome sequence of Corynebacterium casei LMG S-19264T (=DSM 44701T), isolated from a smear-ripened cheese.</title>
        <authorList>
            <consortium name="US DOE Joint Genome Institute (JGI-PGF)"/>
            <person name="Walter F."/>
            <person name="Albersmeier A."/>
            <person name="Kalinowski J."/>
            <person name="Ruckert C."/>
        </authorList>
    </citation>
    <scope>NUCLEOTIDE SEQUENCE</scope>
    <source>
        <strain evidence="6">KCTC 12711</strain>
    </source>
</reference>
<feature type="domain" description="CENP-V/GFA" evidence="5">
    <location>
        <begin position="4"/>
        <end position="112"/>
    </location>
</feature>
<keyword evidence="4" id="KW-0456">Lyase</keyword>